<dbReference type="GO" id="GO:0016301">
    <property type="term" value="F:kinase activity"/>
    <property type="evidence" value="ECO:0007669"/>
    <property type="project" value="UniProtKB-KW"/>
</dbReference>
<sequence length="99" mass="11018">MMKFLSGIQDVASIDASPFQRRTSVGPWSRASEAAATRVPFLRFIFQPFRPPFSFPHPSTLAMVTRQRRHDGSSQADLACSKWSDSSTGQSQNIACIVR</sequence>
<keyword evidence="1" id="KW-0418">Kinase</keyword>
<protein>
    <submittedName>
        <fullName evidence="1">Putative serine/threonine-protein kinase SIK1B</fullName>
    </submittedName>
</protein>
<dbReference type="Proteomes" id="UP000727407">
    <property type="component" value="Unassembled WGS sequence"/>
</dbReference>
<keyword evidence="1" id="KW-0808">Transferase</keyword>
<organism evidence="1 2">
    <name type="scientific">Clarias magur</name>
    <name type="common">Asian catfish</name>
    <name type="synonym">Macropteronotus magur</name>
    <dbReference type="NCBI Taxonomy" id="1594786"/>
    <lineage>
        <taxon>Eukaryota</taxon>
        <taxon>Metazoa</taxon>
        <taxon>Chordata</taxon>
        <taxon>Craniata</taxon>
        <taxon>Vertebrata</taxon>
        <taxon>Euteleostomi</taxon>
        <taxon>Actinopterygii</taxon>
        <taxon>Neopterygii</taxon>
        <taxon>Teleostei</taxon>
        <taxon>Ostariophysi</taxon>
        <taxon>Siluriformes</taxon>
        <taxon>Clariidae</taxon>
        <taxon>Clarias</taxon>
    </lineage>
</organism>
<evidence type="ECO:0000313" key="1">
    <source>
        <dbReference type="EMBL" id="KAF5904904.1"/>
    </source>
</evidence>
<name>A0A8J4X7Q1_CLAMG</name>
<accession>A0A8J4X7Q1</accession>
<keyword evidence="2" id="KW-1185">Reference proteome</keyword>
<dbReference type="AlphaFoldDB" id="A0A8J4X7Q1"/>
<comment type="caution">
    <text evidence="1">The sequence shown here is derived from an EMBL/GenBank/DDBJ whole genome shotgun (WGS) entry which is preliminary data.</text>
</comment>
<proteinExistence type="predicted"/>
<dbReference type="EMBL" id="QNUK01000051">
    <property type="protein sequence ID" value="KAF5904904.1"/>
    <property type="molecule type" value="Genomic_DNA"/>
</dbReference>
<reference evidence="1" key="1">
    <citation type="submission" date="2020-07" db="EMBL/GenBank/DDBJ databases">
        <title>Clarias magur genome sequencing, assembly and annotation.</title>
        <authorList>
            <person name="Kushwaha B."/>
            <person name="Kumar R."/>
            <person name="Das P."/>
            <person name="Joshi C.G."/>
            <person name="Kumar D."/>
            <person name="Nagpure N.S."/>
            <person name="Pandey M."/>
            <person name="Agarwal S."/>
            <person name="Srivastava S."/>
            <person name="Singh M."/>
            <person name="Sahoo L."/>
            <person name="Jayasankar P."/>
            <person name="Meher P.K."/>
            <person name="Koringa P.G."/>
            <person name="Iquebal M.A."/>
            <person name="Das S.P."/>
            <person name="Bit A."/>
            <person name="Patnaik S."/>
            <person name="Patel N."/>
            <person name="Shah T.M."/>
            <person name="Hinsu A."/>
            <person name="Jena J.K."/>
        </authorList>
    </citation>
    <scope>NUCLEOTIDE SEQUENCE</scope>
    <source>
        <strain evidence="1">CIFAMagur01</strain>
        <tissue evidence="1">Testis</tissue>
    </source>
</reference>
<evidence type="ECO:0000313" key="2">
    <source>
        <dbReference type="Proteomes" id="UP000727407"/>
    </source>
</evidence>
<gene>
    <name evidence="1" type="primary">SIK1</name>
    <name evidence="1" type="ORF">DAT39_005388</name>
</gene>